<dbReference type="PANTHER" id="PTHR11203:SF37">
    <property type="entry name" value="INTEGRATOR COMPLEX SUBUNIT 11"/>
    <property type="match status" value="1"/>
</dbReference>
<proteinExistence type="predicted"/>
<dbReference type="GO" id="GO:0004521">
    <property type="term" value="F:RNA endonuclease activity"/>
    <property type="evidence" value="ECO:0007669"/>
    <property type="project" value="TreeGrafter"/>
</dbReference>
<reference evidence="4" key="1">
    <citation type="submission" date="2012-11" db="EMBL/GenBank/DDBJ databases">
        <title>Permanent draft genomes of Rhodopirellula europaea strain SH398 and 6C.</title>
        <authorList>
            <person name="Richter M."/>
            <person name="Richter-Heitmann T."/>
            <person name="Frank C."/>
            <person name="Harder J."/>
            <person name="Glockner F.O."/>
        </authorList>
    </citation>
    <scope>NUCLEOTIDE SEQUENCE</scope>
    <source>
        <strain evidence="4">6C</strain>
    </source>
</reference>
<feature type="domain" description="Beta-Casp" evidence="3">
    <location>
        <begin position="309"/>
        <end position="445"/>
    </location>
</feature>
<evidence type="ECO:0000259" key="3">
    <source>
        <dbReference type="SMART" id="SM01027"/>
    </source>
</evidence>
<reference evidence="4" key="2">
    <citation type="journal article" date="2013" name="Mar. Genomics">
        <title>Expression of sulfatases in Rhodopirellula baltica and the diversity of sulfatases in the genus Rhodopirellula.</title>
        <authorList>
            <person name="Wegner C.E."/>
            <person name="Richter-Heitmann T."/>
            <person name="Klindworth A."/>
            <person name="Klockow C."/>
            <person name="Richter M."/>
            <person name="Achstetter T."/>
            <person name="Glockner F.O."/>
            <person name="Harder J."/>
        </authorList>
    </citation>
    <scope>NUCLEOTIDE SEQUENCE [LARGE SCALE GENOMIC DNA]</scope>
    <source>
        <strain evidence="4">6C</strain>
    </source>
</reference>
<evidence type="ECO:0000313" key="5">
    <source>
        <dbReference type="Proteomes" id="UP000011529"/>
    </source>
</evidence>
<dbReference type="SMART" id="SM01027">
    <property type="entry name" value="Beta-Casp"/>
    <property type="match status" value="1"/>
</dbReference>
<protein>
    <submittedName>
        <fullName evidence="4">Metallo-beta-lactamase family protein</fullName>
    </submittedName>
</protein>
<dbReference type="PATRIC" id="fig|1263867.3.peg.4175"/>
<dbReference type="InterPro" id="IPR001279">
    <property type="entry name" value="Metallo-B-lactamas"/>
</dbReference>
<dbReference type="Gene3D" id="3.60.15.10">
    <property type="entry name" value="Ribonuclease Z/Hydroxyacylglutathione hydrolase-like"/>
    <property type="match status" value="1"/>
</dbReference>
<dbReference type="Pfam" id="PF00753">
    <property type="entry name" value="Lactamase_B"/>
    <property type="match status" value="1"/>
</dbReference>
<evidence type="ECO:0000313" key="4">
    <source>
        <dbReference type="EMBL" id="EMB15355.1"/>
    </source>
</evidence>
<dbReference type="GO" id="GO:0016787">
    <property type="term" value="F:hydrolase activity"/>
    <property type="evidence" value="ECO:0007669"/>
    <property type="project" value="UniProtKB-KW"/>
</dbReference>
<dbReference type="SMART" id="SM00849">
    <property type="entry name" value="Lactamase_B"/>
    <property type="match status" value="1"/>
</dbReference>
<name>M2AE05_9BACT</name>
<dbReference type="CDD" id="cd16295">
    <property type="entry name" value="TTHA0252-CPSF-like_MBL-fold"/>
    <property type="match status" value="1"/>
</dbReference>
<dbReference type="AlphaFoldDB" id="M2AE05"/>
<dbReference type="SUPFAM" id="SSF56281">
    <property type="entry name" value="Metallo-hydrolase/oxidoreductase"/>
    <property type="match status" value="1"/>
</dbReference>
<dbReference type="Pfam" id="PF10996">
    <property type="entry name" value="Beta-Casp"/>
    <property type="match status" value="1"/>
</dbReference>
<dbReference type="EMBL" id="ANMO01000177">
    <property type="protein sequence ID" value="EMB15355.1"/>
    <property type="molecule type" value="Genomic_DNA"/>
</dbReference>
<evidence type="ECO:0000259" key="2">
    <source>
        <dbReference type="SMART" id="SM00849"/>
    </source>
</evidence>
<keyword evidence="5" id="KW-1185">Reference proteome</keyword>
<sequence length="519" mass="57279">MVEMGREAATPNTSDWCVTRLVIAGLARSPFGWGVGVSAGRNCCGPSARSPRGKVLRWRDGPLSLFLLVLLLMSLMKLVHHGAHEGVTGSCHQLWIDDSKSLLVDCGTFQGEDARKKPNPEIEFSLRGIQALLLTHVHIDHAGRIPYLLAAGFDHPILCSAPTAKLLPLVMEDALKIGFTRSKRLIKQFLGQIRKLLVPLPYHRWHDCPGGVKVRLLPAGHVLGSTMFEIELPDGRRAVFSGDVGAGTNPLLNPPVSPERADLLVLESTYGDRLHPPKADRQAELEAVVRRTLDDSGVTIVPAFSLGRTQALLYELNAIFERIQETEHRTLMKRVDVIVDSPLASRFTALYKEMKSYWGEEAQVTLETDDQPLVFENLTTVGSHSEHKETVRYLSQHKLPAVVIAGSGMCTGGRVVNYLKEFIGQEETDIVFAGYQAGGTPGNYISRGSDWVRLDGRRYDVRAKTHQLTGYSAHGDQEDLIALVDGMADAPKEIRLVHGDYAAKRALTQKLTEKGYHLI</sequence>
<organism evidence="4 5">
    <name type="scientific">Rhodopirellula europaea 6C</name>
    <dbReference type="NCBI Taxonomy" id="1263867"/>
    <lineage>
        <taxon>Bacteria</taxon>
        <taxon>Pseudomonadati</taxon>
        <taxon>Planctomycetota</taxon>
        <taxon>Planctomycetia</taxon>
        <taxon>Pirellulales</taxon>
        <taxon>Pirellulaceae</taxon>
        <taxon>Rhodopirellula</taxon>
    </lineage>
</organism>
<dbReference type="InterPro" id="IPR050698">
    <property type="entry name" value="MBL"/>
</dbReference>
<dbReference type="InterPro" id="IPR036866">
    <property type="entry name" value="RibonucZ/Hydroxyglut_hydro"/>
</dbReference>
<dbReference type="Pfam" id="PF07521">
    <property type="entry name" value="RMMBL"/>
    <property type="match status" value="1"/>
</dbReference>
<feature type="domain" description="Metallo-beta-lactamase" evidence="2">
    <location>
        <begin position="88"/>
        <end position="304"/>
    </location>
</feature>
<dbReference type="Proteomes" id="UP000011529">
    <property type="component" value="Unassembled WGS sequence"/>
</dbReference>
<accession>M2AE05</accession>
<keyword evidence="1" id="KW-0378">Hydrolase</keyword>
<dbReference type="PANTHER" id="PTHR11203">
    <property type="entry name" value="CLEAVAGE AND POLYADENYLATION SPECIFICITY FACTOR FAMILY MEMBER"/>
    <property type="match status" value="1"/>
</dbReference>
<dbReference type="InterPro" id="IPR022712">
    <property type="entry name" value="Beta_Casp"/>
</dbReference>
<evidence type="ECO:0000256" key="1">
    <source>
        <dbReference type="ARBA" id="ARBA00022801"/>
    </source>
</evidence>
<dbReference type="Gene3D" id="3.40.50.10890">
    <property type="match status" value="1"/>
</dbReference>
<dbReference type="InterPro" id="IPR011108">
    <property type="entry name" value="RMMBL"/>
</dbReference>
<comment type="caution">
    <text evidence="4">The sequence shown here is derived from an EMBL/GenBank/DDBJ whole genome shotgun (WGS) entry which is preliminary data.</text>
</comment>
<gene>
    <name evidence="4" type="ORF">RE6C_03901</name>
</gene>